<dbReference type="GO" id="GO:0090529">
    <property type="term" value="P:cell septum assembly"/>
    <property type="evidence" value="ECO:0007669"/>
    <property type="project" value="InterPro"/>
</dbReference>
<organism evidence="10 11">
    <name type="scientific">Fodinibius roseus</name>
    <dbReference type="NCBI Taxonomy" id="1194090"/>
    <lineage>
        <taxon>Bacteria</taxon>
        <taxon>Pseudomonadati</taxon>
        <taxon>Balneolota</taxon>
        <taxon>Balneolia</taxon>
        <taxon>Balneolales</taxon>
        <taxon>Balneolaceae</taxon>
        <taxon>Fodinibius</taxon>
    </lineage>
</organism>
<evidence type="ECO:0000256" key="2">
    <source>
        <dbReference type="ARBA" id="ARBA00022519"/>
    </source>
</evidence>
<dbReference type="STRING" id="1194090.SAMN05443144_10246"/>
<evidence type="ECO:0000256" key="7">
    <source>
        <dbReference type="SAM" id="Phobius"/>
    </source>
</evidence>
<dbReference type="RefSeq" id="WP_073059195.1">
    <property type="nucleotide sequence ID" value="NZ_FQUS01000002.1"/>
</dbReference>
<dbReference type="InterPro" id="IPR045335">
    <property type="entry name" value="FtsQ_C_sf"/>
</dbReference>
<protein>
    <submittedName>
        <fullName evidence="10">Cell division septal protein FtsQ</fullName>
    </submittedName>
</protein>
<evidence type="ECO:0000313" key="10">
    <source>
        <dbReference type="EMBL" id="SHE56541.1"/>
    </source>
</evidence>
<dbReference type="Pfam" id="PF08478">
    <property type="entry name" value="POTRA_1"/>
    <property type="match status" value="1"/>
</dbReference>
<dbReference type="OrthoDB" id="1523641at2"/>
<evidence type="ECO:0000259" key="9">
    <source>
        <dbReference type="Pfam" id="PF08478"/>
    </source>
</evidence>
<dbReference type="PANTHER" id="PTHR35851">
    <property type="entry name" value="CELL DIVISION PROTEIN FTSQ"/>
    <property type="match status" value="1"/>
</dbReference>
<keyword evidence="6" id="KW-0131">Cell cycle</keyword>
<dbReference type="EMBL" id="FQUS01000002">
    <property type="protein sequence ID" value="SHE56541.1"/>
    <property type="molecule type" value="Genomic_DNA"/>
</dbReference>
<sequence length="244" mass="27257">MAKKESHTGTINPLPWVGAALFVLGLAVVAGFYWSAQMKVQEVYFEGHHFVSREQLREVDIPTGIHPDSLNSLDIISRFEQMPYVKRAAVDVKPSGNITIHITERQPVAMLTGEGSEMYIDRDGILLPMVLGKTVNVPLLYGFDARSPGDTLSGRQAGPVTDFLGRLREKPVSNATISEVAWTENGIVALTNDHGVKLIFGKEDFGTRLRNWEAFYAEIIKQKGIETMQSIDLRFQEQIVTREQ</sequence>
<feature type="domain" description="Cell division protein FtsQ/DivIB C-terminal" evidence="8">
    <location>
        <begin position="113"/>
        <end position="234"/>
    </location>
</feature>
<keyword evidence="2" id="KW-0997">Cell inner membrane</keyword>
<dbReference type="AlphaFoldDB" id="A0A1M4UIG1"/>
<dbReference type="PANTHER" id="PTHR35851:SF1">
    <property type="entry name" value="CELL DIVISION PROTEIN FTSQ"/>
    <property type="match status" value="1"/>
</dbReference>
<evidence type="ECO:0000259" key="8">
    <source>
        <dbReference type="Pfam" id="PF03799"/>
    </source>
</evidence>
<keyword evidence="5 7" id="KW-1133">Transmembrane helix</keyword>
<keyword evidence="4 7" id="KW-0812">Transmembrane</keyword>
<evidence type="ECO:0000256" key="6">
    <source>
        <dbReference type="ARBA" id="ARBA00023306"/>
    </source>
</evidence>
<keyword evidence="11" id="KW-1185">Reference proteome</keyword>
<accession>A0A1M4UIG1</accession>
<evidence type="ECO:0000256" key="1">
    <source>
        <dbReference type="ARBA" id="ARBA00022475"/>
    </source>
</evidence>
<evidence type="ECO:0000256" key="4">
    <source>
        <dbReference type="ARBA" id="ARBA00022692"/>
    </source>
</evidence>
<dbReference type="InterPro" id="IPR026579">
    <property type="entry name" value="FtsQ"/>
</dbReference>
<evidence type="ECO:0000313" key="11">
    <source>
        <dbReference type="Proteomes" id="UP000184041"/>
    </source>
</evidence>
<dbReference type="Gene3D" id="3.40.50.11690">
    <property type="entry name" value="Cell division protein FtsQ/DivIB"/>
    <property type="match status" value="1"/>
</dbReference>
<evidence type="ECO:0000256" key="3">
    <source>
        <dbReference type="ARBA" id="ARBA00022618"/>
    </source>
</evidence>
<dbReference type="Pfam" id="PF03799">
    <property type="entry name" value="FtsQ_DivIB_C"/>
    <property type="match status" value="1"/>
</dbReference>
<dbReference type="Proteomes" id="UP000184041">
    <property type="component" value="Unassembled WGS sequence"/>
</dbReference>
<keyword evidence="1" id="KW-1003">Cell membrane</keyword>
<keyword evidence="7" id="KW-0472">Membrane</keyword>
<feature type="domain" description="POTRA" evidence="9">
    <location>
        <begin position="39"/>
        <end position="105"/>
    </location>
</feature>
<keyword evidence="3 10" id="KW-0132">Cell division</keyword>
<feature type="transmembrane region" description="Helical" evidence="7">
    <location>
        <begin position="14"/>
        <end position="34"/>
    </location>
</feature>
<proteinExistence type="predicted"/>
<reference evidence="10 11" key="1">
    <citation type="submission" date="2016-11" db="EMBL/GenBank/DDBJ databases">
        <authorList>
            <person name="Jaros S."/>
            <person name="Januszkiewicz K."/>
            <person name="Wedrychowicz H."/>
        </authorList>
    </citation>
    <scope>NUCLEOTIDE SEQUENCE [LARGE SCALE GENOMIC DNA]</scope>
    <source>
        <strain evidence="10 11">DSM 21986</strain>
    </source>
</reference>
<gene>
    <name evidence="10" type="ORF">SAMN05443144_10246</name>
</gene>
<name>A0A1M4UIG1_9BACT</name>
<evidence type="ECO:0000256" key="5">
    <source>
        <dbReference type="ARBA" id="ARBA00022989"/>
    </source>
</evidence>
<dbReference type="InterPro" id="IPR013685">
    <property type="entry name" value="POTRA_FtsQ_type"/>
</dbReference>
<dbReference type="InterPro" id="IPR005548">
    <property type="entry name" value="Cell_div_FtsQ/DivIB_C"/>
</dbReference>